<organism evidence="2 3">
    <name type="scientific">Elsinoe batatas</name>
    <dbReference type="NCBI Taxonomy" id="2601811"/>
    <lineage>
        <taxon>Eukaryota</taxon>
        <taxon>Fungi</taxon>
        <taxon>Dikarya</taxon>
        <taxon>Ascomycota</taxon>
        <taxon>Pezizomycotina</taxon>
        <taxon>Dothideomycetes</taxon>
        <taxon>Dothideomycetidae</taxon>
        <taxon>Myriangiales</taxon>
        <taxon>Elsinoaceae</taxon>
        <taxon>Elsinoe</taxon>
    </lineage>
</organism>
<dbReference type="SUPFAM" id="SSF48371">
    <property type="entry name" value="ARM repeat"/>
    <property type="match status" value="1"/>
</dbReference>
<accession>A0A8K0KZY0</accession>
<dbReference type="InterPro" id="IPR016024">
    <property type="entry name" value="ARM-type_fold"/>
</dbReference>
<feature type="region of interest" description="Disordered" evidence="1">
    <location>
        <begin position="577"/>
        <end position="597"/>
    </location>
</feature>
<dbReference type="GO" id="GO:0005085">
    <property type="term" value="F:guanyl-nucleotide exchange factor activity"/>
    <property type="evidence" value="ECO:0007669"/>
    <property type="project" value="InterPro"/>
</dbReference>
<dbReference type="InterPro" id="IPR040144">
    <property type="entry name" value="RAP1GDS1"/>
</dbReference>
<protein>
    <submittedName>
        <fullName evidence="2">Uncharacterized protein</fullName>
    </submittedName>
</protein>
<evidence type="ECO:0000313" key="3">
    <source>
        <dbReference type="Proteomes" id="UP000809789"/>
    </source>
</evidence>
<feature type="compositionally biased region" description="Polar residues" evidence="1">
    <location>
        <begin position="577"/>
        <end position="595"/>
    </location>
</feature>
<proteinExistence type="predicted"/>
<evidence type="ECO:0000256" key="1">
    <source>
        <dbReference type="SAM" id="MobiDB-lite"/>
    </source>
</evidence>
<reference evidence="2" key="1">
    <citation type="submission" date="2021-07" db="EMBL/GenBank/DDBJ databases">
        <title>Elsinoe batatas strain:CRI-CJ2 Genome sequencing and assembly.</title>
        <authorList>
            <person name="Huang L."/>
        </authorList>
    </citation>
    <scope>NUCLEOTIDE SEQUENCE</scope>
    <source>
        <strain evidence="2">CRI-CJ2</strain>
    </source>
</reference>
<dbReference type="EMBL" id="JAESVG020000006">
    <property type="protein sequence ID" value="KAG8626512.1"/>
    <property type="molecule type" value="Genomic_DNA"/>
</dbReference>
<dbReference type="OrthoDB" id="26149at2759"/>
<keyword evidence="3" id="KW-1185">Reference proteome</keyword>
<dbReference type="Proteomes" id="UP000809789">
    <property type="component" value="Unassembled WGS sequence"/>
</dbReference>
<dbReference type="PANTHER" id="PTHR10957">
    <property type="entry name" value="RAP1 GTPASE-GDP DISSOCIATION STIMULATOR 1"/>
    <property type="match status" value="1"/>
</dbReference>
<dbReference type="AlphaFoldDB" id="A0A8K0KZY0"/>
<comment type="caution">
    <text evidence="2">The sequence shown here is derived from an EMBL/GenBank/DDBJ whole genome shotgun (WGS) entry which is preliminary data.</text>
</comment>
<gene>
    <name evidence="2" type="ORF">KVT40_005457</name>
</gene>
<sequence length="655" mass="70896">MANSSSPSAIDLKQIHITLQQEVSGSGGEAYHKVIDRLLEYTRSDKQARQVNTDDELVVVRDLLDLLLRTAPTGVASPESEIKLLKCCGNLVADNDRNREAFIGAGESLQFLRDAIIFETAGDQDQQYERAALALKVAFNLCNDYASGQRAALAADLDRSVLQHIHTCLFISKDDTTDLGTELLADLSQHLKDTGTVKVYEKDFVNQVLRLPCVEDVDQDTFLEMATAIGPYLTLPRFQEAVLAFSQVHLAFELLEKTVFMLSNSPRADEGRTLESVLLRSVTGISTLPDFPLTFATCPDLVRKLSDRCVLTENDADSANLAVCSCILLGNYATDPAAAEVIASQIKMDGLHDFITLKAYRRSRTSTVTGIQDHADYLHAAAGMLRHLALPLDIRLKYFRDQASKQTAMALAQYPHVEVQIAGLRLLRQLIVDDFAGLDHIIHSSYHTALLRLYSEPTTDGRVKLEISRTITALLREAAKPIGVSTAASHASGDIDTPQTPIADATIPTLLAASNLLEPLAYAVTDSKLPLAQAEGYLGLCLILRCSSTKGPQLVSSLIASNDSLLSTMQSTIIGSKDTTTVGGESVQQGEQTTGGEILPLQGPKTDAAATGVALKARDNAIVLLSELLKSENIDDAVRDSLDSIANEAGITLRL</sequence>
<name>A0A8K0KZY0_9PEZI</name>
<evidence type="ECO:0000313" key="2">
    <source>
        <dbReference type="EMBL" id="KAG8626512.1"/>
    </source>
</evidence>